<dbReference type="EMBL" id="QVIG01000001">
    <property type="protein sequence ID" value="RGD57581.1"/>
    <property type="molecule type" value="Genomic_DNA"/>
</dbReference>
<keyword evidence="9" id="KW-0547">Nucleotide-binding</keyword>
<dbReference type="InterPro" id="IPR002192">
    <property type="entry name" value="PPDK_AMP/ATP-bd"/>
</dbReference>
<evidence type="ECO:0000256" key="3">
    <source>
        <dbReference type="ARBA" id="ARBA00004742"/>
    </source>
</evidence>
<dbReference type="PANTHER" id="PTHR43030:SF1">
    <property type="entry name" value="PHOSPHOENOLPYRUVATE SYNTHASE"/>
    <property type="match status" value="1"/>
</dbReference>
<evidence type="ECO:0000256" key="15">
    <source>
        <dbReference type="SAM" id="MobiDB-lite"/>
    </source>
</evidence>
<dbReference type="Gene3D" id="3.30.470.20">
    <property type="entry name" value="ATP-grasp fold, B domain"/>
    <property type="match status" value="1"/>
</dbReference>
<sequence length="589" mass="60192">MGGRQRGDPQGPAAPLPRRGTPLVRAGRRRPRHHHRRRPAGPGSRPMTTALPCLDETLDTETAGAKATALARLAAAGLPVPAGVVIPAGHPEEQLAAATREVLARCPAPYGLIARSSSAAEDGREASFAGLFTSRIVPAKPAALLDAIRAVRASAHHPTVTAYGQAMGVTGLPRMAVLVQAVLRPACSGVLAAAVTGGRCTRWRIEAVRGLAEQLVSGHVVGEIHVGGPGHSATVRPATQEVIQLPAKEHELEIPPGEWVGLGTVAGTRAKIQTSSAGVLHLYTPAALADQPALTAAARAQLLTAAARAAEALGLERVDVEWVIDADGSLHVVQARPLTAPLTDHTAVRTAADDDPVLHGIAVAPGTGTGPAVHAVGDAGIADQVLVCDALGPEAVPALLTGPAAVVATTGGELSHTAIITRELGIPCVTNVTDAHTAIATGTVVEVDGGAGTVRPAPTVPAQRTSPQTQSLSATAVLVRALGQPVPDDGRAATLLWHDEHTPALDLAGYGSHGPHPVGLLVTGDFSAPVTVPPGCSPIRLPGLGMLLWPQDAPPPPTEIAVLGPDGQVLHRRTVTRRPPSDSSATRRR</sequence>
<comment type="catalytic activity">
    <reaction evidence="14">
        <text>pyruvate + ATP + H2O = phosphoenolpyruvate + AMP + phosphate + 2 H(+)</text>
        <dbReference type="Rhea" id="RHEA:11364"/>
        <dbReference type="ChEBI" id="CHEBI:15361"/>
        <dbReference type="ChEBI" id="CHEBI:15377"/>
        <dbReference type="ChEBI" id="CHEBI:15378"/>
        <dbReference type="ChEBI" id="CHEBI:30616"/>
        <dbReference type="ChEBI" id="CHEBI:43474"/>
        <dbReference type="ChEBI" id="CHEBI:58702"/>
        <dbReference type="ChEBI" id="CHEBI:456215"/>
        <dbReference type="EC" id="2.7.9.2"/>
    </reaction>
</comment>
<feature type="domain" description="PEP-utilising enzyme mobile" evidence="16">
    <location>
        <begin position="383"/>
        <end position="452"/>
    </location>
</feature>
<keyword evidence="12" id="KW-0460">Magnesium</keyword>
<dbReference type="InterPro" id="IPR006319">
    <property type="entry name" value="PEP_synth"/>
</dbReference>
<dbReference type="AlphaFoldDB" id="A0A372ZPC8"/>
<dbReference type="GO" id="GO:0046872">
    <property type="term" value="F:metal ion binding"/>
    <property type="evidence" value="ECO:0007669"/>
    <property type="project" value="UniProtKB-KW"/>
</dbReference>
<evidence type="ECO:0000259" key="17">
    <source>
        <dbReference type="Pfam" id="PF01326"/>
    </source>
</evidence>
<dbReference type="GO" id="GO:0005524">
    <property type="term" value="F:ATP binding"/>
    <property type="evidence" value="ECO:0007669"/>
    <property type="project" value="UniProtKB-KW"/>
</dbReference>
<dbReference type="Gene3D" id="3.50.30.10">
    <property type="entry name" value="Phosphohistidine domain"/>
    <property type="match status" value="1"/>
</dbReference>
<feature type="domain" description="Pyruvate phosphate dikinase AMP/ATP-binding" evidence="17">
    <location>
        <begin position="92"/>
        <end position="340"/>
    </location>
</feature>
<evidence type="ECO:0000256" key="11">
    <source>
        <dbReference type="ARBA" id="ARBA00022840"/>
    </source>
</evidence>
<dbReference type="Pfam" id="PF01326">
    <property type="entry name" value="PPDK_N"/>
    <property type="match status" value="1"/>
</dbReference>
<comment type="cofactor">
    <cofactor evidence="1">
        <name>Mg(2+)</name>
        <dbReference type="ChEBI" id="CHEBI:18420"/>
    </cofactor>
</comment>
<protein>
    <recommendedName>
        <fullName evidence="6">Phosphoenolpyruvate synthase</fullName>
        <ecNumber evidence="5">2.7.9.2</ecNumber>
    </recommendedName>
    <alternativeName>
        <fullName evidence="13">Pyruvate, water dikinase</fullName>
    </alternativeName>
</protein>
<comment type="similarity">
    <text evidence="4">Belongs to the PEP-utilizing enzyme family.</text>
</comment>
<comment type="function">
    <text evidence="2">Catalyzes the phosphorylation of pyruvate to phosphoenolpyruvate.</text>
</comment>
<keyword evidence="11" id="KW-0067">ATP-binding</keyword>
<evidence type="ECO:0000256" key="10">
    <source>
        <dbReference type="ARBA" id="ARBA00022777"/>
    </source>
</evidence>
<evidence type="ECO:0000313" key="19">
    <source>
        <dbReference type="Proteomes" id="UP000263377"/>
    </source>
</evidence>
<dbReference type="Proteomes" id="UP000263377">
    <property type="component" value="Unassembled WGS sequence"/>
</dbReference>
<evidence type="ECO:0000256" key="8">
    <source>
        <dbReference type="ARBA" id="ARBA00022723"/>
    </source>
</evidence>
<keyword evidence="8" id="KW-0479">Metal-binding</keyword>
<evidence type="ECO:0000256" key="14">
    <source>
        <dbReference type="ARBA" id="ARBA00047700"/>
    </source>
</evidence>
<gene>
    <name evidence="18" type="ORF">DR950_07060</name>
</gene>
<evidence type="ECO:0000256" key="12">
    <source>
        <dbReference type="ARBA" id="ARBA00022842"/>
    </source>
</evidence>
<evidence type="ECO:0000256" key="7">
    <source>
        <dbReference type="ARBA" id="ARBA00022679"/>
    </source>
</evidence>
<evidence type="ECO:0000256" key="9">
    <source>
        <dbReference type="ARBA" id="ARBA00022741"/>
    </source>
</evidence>
<dbReference type="InterPro" id="IPR008279">
    <property type="entry name" value="PEP-util_enz_mobile_dom"/>
</dbReference>
<evidence type="ECO:0000259" key="16">
    <source>
        <dbReference type="Pfam" id="PF00391"/>
    </source>
</evidence>
<dbReference type="GO" id="GO:0008986">
    <property type="term" value="F:pyruvate, water dikinase activity"/>
    <property type="evidence" value="ECO:0007669"/>
    <property type="project" value="UniProtKB-EC"/>
</dbReference>
<evidence type="ECO:0000256" key="2">
    <source>
        <dbReference type="ARBA" id="ARBA00002988"/>
    </source>
</evidence>
<keyword evidence="19" id="KW-1185">Reference proteome</keyword>
<comment type="pathway">
    <text evidence="3">Carbohydrate biosynthesis; gluconeogenesis.</text>
</comment>
<keyword evidence="7" id="KW-0808">Transferase</keyword>
<dbReference type="SUPFAM" id="SSF56059">
    <property type="entry name" value="Glutathione synthetase ATP-binding domain-like"/>
    <property type="match status" value="1"/>
</dbReference>
<dbReference type="EC" id="2.7.9.2" evidence="5"/>
<dbReference type="InterPro" id="IPR013815">
    <property type="entry name" value="ATP_grasp_subdomain_1"/>
</dbReference>
<evidence type="ECO:0000256" key="6">
    <source>
        <dbReference type="ARBA" id="ARBA00021623"/>
    </source>
</evidence>
<feature type="compositionally biased region" description="Basic residues" evidence="15">
    <location>
        <begin position="26"/>
        <end position="39"/>
    </location>
</feature>
<evidence type="ECO:0000313" key="18">
    <source>
        <dbReference type="EMBL" id="RGD57581.1"/>
    </source>
</evidence>
<evidence type="ECO:0000256" key="4">
    <source>
        <dbReference type="ARBA" id="ARBA00007837"/>
    </source>
</evidence>
<accession>A0A372ZPC8</accession>
<dbReference type="PANTHER" id="PTHR43030">
    <property type="entry name" value="PHOSPHOENOLPYRUVATE SYNTHASE"/>
    <property type="match status" value="1"/>
</dbReference>
<evidence type="ECO:0000256" key="5">
    <source>
        <dbReference type="ARBA" id="ARBA00011996"/>
    </source>
</evidence>
<dbReference type="SUPFAM" id="SSF52009">
    <property type="entry name" value="Phosphohistidine domain"/>
    <property type="match status" value="1"/>
</dbReference>
<name>A0A372ZPC8_9ACTN</name>
<comment type="caution">
    <text evidence="18">The sequence shown here is derived from an EMBL/GenBank/DDBJ whole genome shotgun (WGS) entry which is preliminary data.</text>
</comment>
<keyword evidence="10" id="KW-0418">Kinase</keyword>
<evidence type="ECO:0000256" key="13">
    <source>
        <dbReference type="ARBA" id="ARBA00033470"/>
    </source>
</evidence>
<feature type="region of interest" description="Disordered" evidence="15">
    <location>
        <begin position="557"/>
        <end position="589"/>
    </location>
</feature>
<proteinExistence type="inferred from homology"/>
<dbReference type="Pfam" id="PF00391">
    <property type="entry name" value="PEP-utilizers"/>
    <property type="match status" value="1"/>
</dbReference>
<feature type="region of interest" description="Disordered" evidence="15">
    <location>
        <begin position="1"/>
        <end position="51"/>
    </location>
</feature>
<evidence type="ECO:0000256" key="1">
    <source>
        <dbReference type="ARBA" id="ARBA00001946"/>
    </source>
</evidence>
<dbReference type="Gene3D" id="3.30.1490.20">
    <property type="entry name" value="ATP-grasp fold, A domain"/>
    <property type="match status" value="1"/>
</dbReference>
<dbReference type="InterPro" id="IPR036637">
    <property type="entry name" value="Phosphohistidine_dom_sf"/>
</dbReference>
<reference evidence="18 19" key="1">
    <citation type="submission" date="2018-08" db="EMBL/GenBank/DDBJ databases">
        <title>Diversity &amp; Physiological Properties of Lignin-Decomposing Actinobacteria from Soil.</title>
        <authorList>
            <person name="Roh S.G."/>
            <person name="Kim S.B."/>
        </authorList>
    </citation>
    <scope>NUCLEOTIDE SEQUENCE [LARGE SCALE GENOMIC DNA]</scope>
    <source>
        <strain evidence="18 19">MMS17-GH009</strain>
    </source>
</reference>
<organism evidence="18 19">
    <name type="scientific">Kitasatospora xanthocidica</name>
    <dbReference type="NCBI Taxonomy" id="83382"/>
    <lineage>
        <taxon>Bacteria</taxon>
        <taxon>Bacillati</taxon>
        <taxon>Actinomycetota</taxon>
        <taxon>Actinomycetes</taxon>
        <taxon>Kitasatosporales</taxon>
        <taxon>Streptomycetaceae</taxon>
        <taxon>Kitasatospora</taxon>
    </lineage>
</organism>